<dbReference type="PRINTS" id="PR00598">
    <property type="entry name" value="HTHMARR"/>
</dbReference>
<name>A0AAX3UF36_9LACO</name>
<dbReference type="InterPro" id="IPR011991">
    <property type="entry name" value="ArsR-like_HTH"/>
</dbReference>
<dbReference type="GO" id="GO:0003700">
    <property type="term" value="F:DNA-binding transcription factor activity"/>
    <property type="evidence" value="ECO:0007669"/>
    <property type="project" value="InterPro"/>
</dbReference>
<keyword evidence="7" id="KW-1185">Reference proteome</keyword>
<reference evidence="6" key="3">
    <citation type="submission" date="2023-04" db="EMBL/GenBank/DDBJ databases">
        <authorList>
            <person name="Wang Y."/>
        </authorList>
    </citation>
    <scope>NUCLEOTIDE SEQUENCE</scope>
    <source>
        <strain evidence="6">ZW18</strain>
    </source>
</reference>
<keyword evidence="3" id="KW-0804">Transcription</keyword>
<keyword evidence="2 5" id="KW-0238">DNA-binding</keyword>
<dbReference type="InterPro" id="IPR023187">
    <property type="entry name" value="Tscrpt_reg_MarR-type_CS"/>
</dbReference>
<organism evidence="6 8">
    <name type="scientific">Lactobacillus kefiranofaciens</name>
    <dbReference type="NCBI Taxonomy" id="267818"/>
    <lineage>
        <taxon>Bacteria</taxon>
        <taxon>Bacillati</taxon>
        <taxon>Bacillota</taxon>
        <taxon>Bacilli</taxon>
        <taxon>Lactobacillales</taxon>
        <taxon>Lactobacillaceae</taxon>
        <taxon>Lactobacillus</taxon>
    </lineage>
</organism>
<evidence type="ECO:0000256" key="3">
    <source>
        <dbReference type="ARBA" id="ARBA00023163"/>
    </source>
</evidence>
<dbReference type="CDD" id="cd00090">
    <property type="entry name" value="HTH_ARSR"/>
    <property type="match status" value="1"/>
</dbReference>
<dbReference type="PANTHER" id="PTHR42756">
    <property type="entry name" value="TRANSCRIPTIONAL REGULATOR, MARR"/>
    <property type="match status" value="1"/>
</dbReference>
<proteinExistence type="predicted"/>
<evidence type="ECO:0000313" key="6">
    <source>
        <dbReference type="EMBL" id="WGO86345.1"/>
    </source>
</evidence>
<dbReference type="RefSeq" id="WP_013854131.1">
    <property type="nucleotide sequence ID" value="NZ_CP061341.1"/>
</dbReference>
<dbReference type="InterPro" id="IPR036388">
    <property type="entry name" value="WH-like_DNA-bd_sf"/>
</dbReference>
<evidence type="ECO:0000259" key="4">
    <source>
        <dbReference type="PROSITE" id="PS50995"/>
    </source>
</evidence>
<dbReference type="PROSITE" id="PS01117">
    <property type="entry name" value="HTH_MARR_1"/>
    <property type="match status" value="1"/>
</dbReference>
<dbReference type="InterPro" id="IPR000835">
    <property type="entry name" value="HTH_MarR-typ"/>
</dbReference>
<dbReference type="Proteomes" id="UP001242513">
    <property type="component" value="Chromosome"/>
</dbReference>
<dbReference type="Gene3D" id="1.10.10.10">
    <property type="entry name" value="Winged helix-like DNA-binding domain superfamily/Winged helix DNA-binding domain"/>
    <property type="match status" value="1"/>
</dbReference>
<dbReference type="InterPro" id="IPR036390">
    <property type="entry name" value="WH_DNA-bd_sf"/>
</dbReference>
<dbReference type="SMART" id="SM00347">
    <property type="entry name" value="HTH_MARR"/>
    <property type="match status" value="1"/>
</dbReference>
<reference evidence="5 7" key="1">
    <citation type="submission" date="2016-10" db="EMBL/GenBank/DDBJ databases">
        <authorList>
            <person name="Varghese N."/>
            <person name="Submissions S."/>
        </authorList>
    </citation>
    <scope>NUCLEOTIDE SEQUENCE [LARGE SCALE GENOMIC DNA]</scope>
    <source>
        <strain evidence="5 7">ATCC 43761</strain>
    </source>
</reference>
<evidence type="ECO:0000256" key="2">
    <source>
        <dbReference type="ARBA" id="ARBA00023125"/>
    </source>
</evidence>
<dbReference type="AlphaFoldDB" id="A0AAX3UF36"/>
<dbReference type="GeneID" id="72686965"/>
<feature type="domain" description="HTH marR-type" evidence="4">
    <location>
        <begin position="10"/>
        <end position="137"/>
    </location>
</feature>
<dbReference type="GO" id="GO:0003677">
    <property type="term" value="F:DNA binding"/>
    <property type="evidence" value="ECO:0007669"/>
    <property type="project" value="UniProtKB-KW"/>
</dbReference>
<sequence>MNDDLRVSFHEKLMGLMHSMRISHMFAHRKASPLQDVSRGQGRILAMLKIKDKMTAKDLSYLLGIRQQSLNESLKKLEKAGYITRQPSLEDGRVMEISLTEKGRDLKQISNNNSDVLDGFLDEELKQFGSYVDRLWNAYDEKVEADPEDQEMYERMRERMDMMRDRMGDDDFDEMMRRCRHMGMPFGMMHHMHGRHHGYNNDDFGGCY</sequence>
<dbReference type="Pfam" id="PF12802">
    <property type="entry name" value="MarR_2"/>
    <property type="match status" value="1"/>
</dbReference>
<dbReference type="PANTHER" id="PTHR42756:SF1">
    <property type="entry name" value="TRANSCRIPTIONAL REPRESSOR OF EMRAB OPERON"/>
    <property type="match status" value="1"/>
</dbReference>
<dbReference type="EMBL" id="CP123735">
    <property type="protein sequence ID" value="WGO86345.1"/>
    <property type="molecule type" value="Genomic_DNA"/>
</dbReference>
<evidence type="ECO:0000313" key="5">
    <source>
        <dbReference type="EMBL" id="SDA55178.1"/>
    </source>
</evidence>
<evidence type="ECO:0000313" key="7">
    <source>
        <dbReference type="Proteomes" id="UP000181860"/>
    </source>
</evidence>
<dbReference type="EMBL" id="FMXC01000012">
    <property type="protein sequence ID" value="SDA55178.1"/>
    <property type="molecule type" value="Genomic_DNA"/>
</dbReference>
<dbReference type="SUPFAM" id="SSF46785">
    <property type="entry name" value="Winged helix' DNA-binding domain"/>
    <property type="match status" value="1"/>
</dbReference>
<reference evidence="6" key="2">
    <citation type="journal article" date="2022" name="Food Funct.">
        <title>Lactobacillus kefiranofaciens ZW18 from Kefir enhances the anti-tumor effect of anti-programmed cell death 1 (PD-1) immunotherapy by modulating the gut microbiota.</title>
        <authorList>
            <person name="Zhao J."/>
            <person name="Wang Y."/>
            <person name="Wang J."/>
            <person name="Lv M."/>
            <person name="Zhou C."/>
            <person name="Jia L."/>
            <person name="Geng W."/>
        </authorList>
    </citation>
    <scope>NUCLEOTIDE SEQUENCE</scope>
    <source>
        <strain evidence="6">ZW18</strain>
    </source>
</reference>
<evidence type="ECO:0000313" key="8">
    <source>
        <dbReference type="Proteomes" id="UP001242513"/>
    </source>
</evidence>
<dbReference type="PROSITE" id="PS50995">
    <property type="entry name" value="HTH_MARR_2"/>
    <property type="match status" value="1"/>
</dbReference>
<protein>
    <submittedName>
        <fullName evidence="5">DNA-binding transcriptional regulator, MarR family</fullName>
    </submittedName>
    <submittedName>
        <fullName evidence="6">MarR family transcriptional regulator</fullName>
    </submittedName>
</protein>
<evidence type="ECO:0000256" key="1">
    <source>
        <dbReference type="ARBA" id="ARBA00023015"/>
    </source>
</evidence>
<keyword evidence="1" id="KW-0805">Transcription regulation</keyword>
<accession>A0AAX3UF36</accession>
<gene>
    <name evidence="6" type="ORF">QEJ78_02360</name>
    <name evidence="5" type="ORF">SAMN02983011_01295</name>
</gene>
<dbReference type="Proteomes" id="UP000181860">
    <property type="component" value="Unassembled WGS sequence"/>
</dbReference>